<evidence type="ECO:0000259" key="1">
    <source>
        <dbReference type="Pfam" id="PF12697"/>
    </source>
</evidence>
<dbReference type="Gene3D" id="3.40.50.1820">
    <property type="entry name" value="alpha/beta hydrolase"/>
    <property type="match status" value="1"/>
</dbReference>
<dbReference type="InterPro" id="IPR000073">
    <property type="entry name" value="AB_hydrolase_1"/>
</dbReference>
<dbReference type="EMBL" id="LT629701">
    <property type="protein sequence ID" value="SDM19866.1"/>
    <property type="molecule type" value="Genomic_DNA"/>
</dbReference>
<dbReference type="SUPFAM" id="SSF53474">
    <property type="entry name" value="alpha/beta-Hydrolases"/>
    <property type="match status" value="1"/>
</dbReference>
<dbReference type="RefSeq" id="WP_052407234.1">
    <property type="nucleotide sequence ID" value="NZ_JOEF01000006.1"/>
</dbReference>
<gene>
    <name evidence="2" type="ORF">SAMN04489726_0313</name>
</gene>
<evidence type="ECO:0000313" key="3">
    <source>
        <dbReference type="Proteomes" id="UP000183376"/>
    </source>
</evidence>
<organism evidence="2 3">
    <name type="scientific">Allokutzneria albata</name>
    <name type="common">Kibdelosporangium albatum</name>
    <dbReference type="NCBI Taxonomy" id="211114"/>
    <lineage>
        <taxon>Bacteria</taxon>
        <taxon>Bacillati</taxon>
        <taxon>Actinomycetota</taxon>
        <taxon>Actinomycetes</taxon>
        <taxon>Pseudonocardiales</taxon>
        <taxon>Pseudonocardiaceae</taxon>
        <taxon>Allokutzneria</taxon>
    </lineage>
</organism>
<keyword evidence="3" id="KW-1185">Reference proteome</keyword>
<reference evidence="2 3" key="1">
    <citation type="submission" date="2016-10" db="EMBL/GenBank/DDBJ databases">
        <authorList>
            <person name="de Groot N.N."/>
        </authorList>
    </citation>
    <scope>NUCLEOTIDE SEQUENCE [LARGE SCALE GENOMIC DNA]</scope>
    <source>
        <strain evidence="2 3">DSM 44149</strain>
    </source>
</reference>
<dbReference type="AlphaFoldDB" id="A0A1G9R9A8"/>
<proteinExistence type="predicted"/>
<feature type="domain" description="AB hydrolase-1" evidence="1">
    <location>
        <begin position="30"/>
        <end position="274"/>
    </location>
</feature>
<protein>
    <submittedName>
        <fullName evidence="2">Alpha/beta hydrolase family protein</fullName>
    </submittedName>
</protein>
<dbReference type="Pfam" id="PF12697">
    <property type="entry name" value="Abhydrolase_6"/>
    <property type="match status" value="1"/>
</dbReference>
<sequence length="288" mass="29869">MGSNAPSHSEDLRSGHVEVTGEPVRAAVALCSGLGGLASDWRPVTRLLEPGVAGVAFEITPGGLPLAECVAALEDIRVRYAAGAPFVLVGHSMAGLTVEAYARTHPTLLAGAVLVDPSPEPPGSTAVDDPLGKAVRLLLRRGTLPRHPGLARRLGPALRSLMITFGTLSEPDPDPVTARARFADSVLLADILAEFAAYPDRIRELEKMRATSRTAPPIPWTVLTAASAMGGGRSAARLLAAHADLAAVSPLGRHEIVGGAAHLLGIDRPDVVAGAVHDIVRACQRRAA</sequence>
<accession>A0A1G9R9A8</accession>
<dbReference type="eggNOG" id="COG2267">
    <property type="taxonomic scope" value="Bacteria"/>
</dbReference>
<dbReference type="STRING" id="211114.SAMN04489726_0313"/>
<dbReference type="Proteomes" id="UP000183376">
    <property type="component" value="Chromosome I"/>
</dbReference>
<dbReference type="InterPro" id="IPR029058">
    <property type="entry name" value="AB_hydrolase_fold"/>
</dbReference>
<name>A0A1G9R9A8_ALLAB</name>
<dbReference type="OrthoDB" id="7185741at2"/>
<dbReference type="GO" id="GO:0016787">
    <property type="term" value="F:hydrolase activity"/>
    <property type="evidence" value="ECO:0007669"/>
    <property type="project" value="UniProtKB-KW"/>
</dbReference>
<evidence type="ECO:0000313" key="2">
    <source>
        <dbReference type="EMBL" id="SDM19866.1"/>
    </source>
</evidence>
<keyword evidence="2" id="KW-0378">Hydrolase</keyword>